<dbReference type="Gene3D" id="3.40.50.12370">
    <property type="match status" value="1"/>
</dbReference>
<dbReference type="PRINTS" id="PR01438">
    <property type="entry name" value="UNVRSLSTRESS"/>
</dbReference>
<comment type="caution">
    <text evidence="3">The sequence shown here is derived from an EMBL/GenBank/DDBJ whole genome shotgun (WGS) entry which is preliminary data.</text>
</comment>
<dbReference type="InterPro" id="IPR006016">
    <property type="entry name" value="UspA"/>
</dbReference>
<dbReference type="InterPro" id="IPR006015">
    <property type="entry name" value="Universal_stress_UspA"/>
</dbReference>
<feature type="domain" description="UspA" evidence="2">
    <location>
        <begin position="3"/>
        <end position="129"/>
    </location>
</feature>
<name>A0ABV3SPD1_9HYPH</name>
<protein>
    <submittedName>
        <fullName evidence="3">Universal stress protein</fullName>
    </submittedName>
</protein>
<dbReference type="SUPFAM" id="SSF52402">
    <property type="entry name" value="Adenine nucleotide alpha hydrolases-like"/>
    <property type="match status" value="2"/>
</dbReference>
<evidence type="ECO:0000256" key="1">
    <source>
        <dbReference type="ARBA" id="ARBA00008791"/>
    </source>
</evidence>
<evidence type="ECO:0000313" key="4">
    <source>
        <dbReference type="Proteomes" id="UP001556692"/>
    </source>
</evidence>
<dbReference type="Pfam" id="PF00582">
    <property type="entry name" value="Usp"/>
    <property type="match status" value="2"/>
</dbReference>
<accession>A0ABV3SPD1</accession>
<keyword evidence="4" id="KW-1185">Reference proteome</keyword>
<dbReference type="PANTHER" id="PTHR46268:SF15">
    <property type="entry name" value="UNIVERSAL STRESS PROTEIN HP_0031"/>
    <property type="match status" value="1"/>
</dbReference>
<gene>
    <name evidence="3" type="ORF">ABGN05_23680</name>
</gene>
<evidence type="ECO:0000313" key="3">
    <source>
        <dbReference type="EMBL" id="MEX0408657.1"/>
    </source>
</evidence>
<comment type="similarity">
    <text evidence="1">Belongs to the universal stress protein A family.</text>
</comment>
<evidence type="ECO:0000259" key="2">
    <source>
        <dbReference type="Pfam" id="PF00582"/>
    </source>
</evidence>
<dbReference type="RefSeq" id="WP_367956533.1">
    <property type="nucleotide sequence ID" value="NZ_JBDPGJ010000006.1"/>
</dbReference>
<reference evidence="3 4" key="1">
    <citation type="submission" date="2024-05" db="EMBL/GenBank/DDBJ databases">
        <authorList>
            <person name="Jiang F."/>
        </authorList>
    </citation>
    <scope>NUCLEOTIDE SEQUENCE [LARGE SCALE GENOMIC DNA]</scope>
    <source>
        <strain evidence="3 4">LZ166</strain>
    </source>
</reference>
<sequence>MAYKDIIVFVDAPSASMHRLRIAADLARRSMAHLIGIYVVPDNIDHHSHDGFARGQRAVRQVLERHRSSQERAILQAGRQFADLVGDKGIQAELRLVWNTESDRNVLLNSFYADLVIVGQTEPRGLPEHWLPEHLLLATGVPMLIVPNNWTSDSVGTRILIAWNASKEARRAATDALPLLSEAELVKILVVDPNRNPGRHGEEPGANIALHLARHGAPVDVEQLESDGASIADAVVNAAIRHNADLIVMGVYSHGRSRQLLFGSVTRAVLKNTTVPVLISH</sequence>
<dbReference type="CDD" id="cd00293">
    <property type="entry name" value="USP-like"/>
    <property type="match status" value="1"/>
</dbReference>
<dbReference type="EMBL" id="JBDPGJ010000006">
    <property type="protein sequence ID" value="MEX0408657.1"/>
    <property type="molecule type" value="Genomic_DNA"/>
</dbReference>
<feature type="domain" description="UspA" evidence="2">
    <location>
        <begin position="158"/>
        <end position="279"/>
    </location>
</feature>
<dbReference type="Proteomes" id="UP001556692">
    <property type="component" value="Unassembled WGS sequence"/>
</dbReference>
<dbReference type="PANTHER" id="PTHR46268">
    <property type="entry name" value="STRESS RESPONSE PROTEIN NHAX"/>
    <property type="match status" value="1"/>
</dbReference>
<proteinExistence type="inferred from homology"/>
<organism evidence="3 4">
    <name type="scientific">Aquibium pacificus</name>
    <dbReference type="NCBI Taxonomy" id="3153579"/>
    <lineage>
        <taxon>Bacteria</taxon>
        <taxon>Pseudomonadati</taxon>
        <taxon>Pseudomonadota</taxon>
        <taxon>Alphaproteobacteria</taxon>
        <taxon>Hyphomicrobiales</taxon>
        <taxon>Phyllobacteriaceae</taxon>
        <taxon>Aquibium</taxon>
    </lineage>
</organism>